<dbReference type="AlphaFoldDB" id="A0A1T4W176"/>
<accession>A0A1T4W176</accession>
<gene>
    <name evidence="1" type="ORF">SAMN02745702_01398</name>
</gene>
<dbReference type="EMBL" id="FUYA01000004">
    <property type="protein sequence ID" value="SKA71044.1"/>
    <property type="molecule type" value="Genomic_DNA"/>
</dbReference>
<keyword evidence="2" id="KW-1185">Reference proteome</keyword>
<dbReference type="STRING" id="1121442.SAMN02745702_01398"/>
<evidence type="ECO:0000313" key="2">
    <source>
        <dbReference type="Proteomes" id="UP000189733"/>
    </source>
</evidence>
<dbReference type="RefSeq" id="WP_078684691.1">
    <property type="nucleotide sequence ID" value="NZ_FUYA01000004.1"/>
</dbReference>
<proteinExistence type="predicted"/>
<reference evidence="1 2" key="1">
    <citation type="submission" date="2017-02" db="EMBL/GenBank/DDBJ databases">
        <authorList>
            <person name="Peterson S.W."/>
        </authorList>
    </citation>
    <scope>NUCLEOTIDE SEQUENCE [LARGE SCALE GENOMIC DNA]</scope>
    <source>
        <strain evidence="1 2">DSM 18034</strain>
    </source>
</reference>
<organism evidence="1 2">
    <name type="scientific">Desulfobaculum bizertense DSM 18034</name>
    <dbReference type="NCBI Taxonomy" id="1121442"/>
    <lineage>
        <taxon>Bacteria</taxon>
        <taxon>Pseudomonadati</taxon>
        <taxon>Thermodesulfobacteriota</taxon>
        <taxon>Desulfovibrionia</taxon>
        <taxon>Desulfovibrionales</taxon>
        <taxon>Desulfovibrionaceae</taxon>
        <taxon>Desulfobaculum</taxon>
    </lineage>
</organism>
<name>A0A1T4W176_9BACT</name>
<protein>
    <submittedName>
        <fullName evidence="1">Uncharacterized protein</fullName>
    </submittedName>
</protein>
<dbReference type="Proteomes" id="UP000189733">
    <property type="component" value="Unassembled WGS sequence"/>
</dbReference>
<evidence type="ECO:0000313" key="1">
    <source>
        <dbReference type="EMBL" id="SKA71044.1"/>
    </source>
</evidence>
<sequence>MEPTQKFLPEWAEACALSDDAFGAAYDGQSGAERAWMKKTTAQIYELFGSRRVQERALSTSWRQGFHSVQQTRPLEYAVAVFGPECCSGPEAVAAAMPVLMSGAKHCAALRVGDGADAEDAILAGMELCGMELVLSLSEEQAQDMLEHMQGLGRGAGVFLGAEDLCVSALKGGKMQVWNQLSAFRLGVFSGNGSSWDFESLKWAHPAAQIEVWKEGDGSAEDFLTESFDAVYVPEEMEKAARACQPLVLGERQEGTWIWPGIRPELFWAADFALRG</sequence>
<dbReference type="OrthoDB" id="5455089at2"/>